<keyword evidence="2" id="KW-1133">Transmembrane helix</keyword>
<name>G8R4B5_OWEHD</name>
<evidence type="ECO:0000313" key="4">
    <source>
        <dbReference type="EMBL" id="AEV34215.1"/>
    </source>
</evidence>
<dbReference type="InterPro" id="IPR023393">
    <property type="entry name" value="START-like_dom_sf"/>
</dbReference>
<evidence type="ECO:0000256" key="2">
    <source>
        <dbReference type="SAM" id="Phobius"/>
    </source>
</evidence>
<keyword evidence="2" id="KW-0812">Transmembrane</keyword>
<keyword evidence="2" id="KW-0472">Membrane</keyword>
<evidence type="ECO:0000313" key="5">
    <source>
        <dbReference type="Proteomes" id="UP000005631"/>
    </source>
</evidence>
<dbReference type="RefSeq" id="WP_014203562.1">
    <property type="nucleotide sequence ID" value="NC_016599.1"/>
</dbReference>
<keyword evidence="5" id="KW-1185">Reference proteome</keyword>
<dbReference type="KEGG" id="oho:Oweho_3264"/>
<evidence type="ECO:0000256" key="1">
    <source>
        <dbReference type="ARBA" id="ARBA00008918"/>
    </source>
</evidence>
<dbReference type="HOGENOM" id="CLU_112936_0_0_10"/>
<proteinExistence type="inferred from homology"/>
<organism evidence="4 5">
    <name type="scientific">Owenweeksia hongkongensis (strain DSM 17368 / CIP 108786 / JCM 12287 / NRRL B-23963 / UST20020801)</name>
    <dbReference type="NCBI Taxonomy" id="926562"/>
    <lineage>
        <taxon>Bacteria</taxon>
        <taxon>Pseudomonadati</taxon>
        <taxon>Bacteroidota</taxon>
        <taxon>Flavobacteriia</taxon>
        <taxon>Flavobacteriales</taxon>
        <taxon>Owenweeksiaceae</taxon>
        <taxon>Owenweeksia</taxon>
    </lineage>
</organism>
<dbReference type="Proteomes" id="UP000005631">
    <property type="component" value="Chromosome"/>
</dbReference>
<reference evidence="4 5" key="1">
    <citation type="journal article" date="2012" name="Stand. Genomic Sci.">
        <title>Genome sequence of the orange-pigmented seawater bacterium Owenweeksia hongkongensis type strain (UST20020801(T)).</title>
        <authorList>
            <person name="Riedel T."/>
            <person name="Held B."/>
            <person name="Nolan M."/>
            <person name="Lucas S."/>
            <person name="Lapidus A."/>
            <person name="Tice H."/>
            <person name="Del Rio T.G."/>
            <person name="Cheng J.F."/>
            <person name="Han C."/>
            <person name="Tapia R."/>
            <person name="Goodwin L.A."/>
            <person name="Pitluck S."/>
            <person name="Liolios K."/>
            <person name="Mavromatis K."/>
            <person name="Pagani I."/>
            <person name="Ivanova N."/>
            <person name="Mikhailova N."/>
            <person name="Pati A."/>
            <person name="Chen A."/>
            <person name="Palaniappan K."/>
            <person name="Rohde M."/>
            <person name="Tindall B.J."/>
            <person name="Detter J.C."/>
            <person name="Goker M."/>
            <person name="Woyke T."/>
            <person name="Bristow J."/>
            <person name="Eisen J.A."/>
            <person name="Markowitz V."/>
            <person name="Hugenholtz P."/>
            <person name="Klenk H.P."/>
            <person name="Kyrpides N.C."/>
        </authorList>
    </citation>
    <scope>NUCLEOTIDE SEQUENCE</scope>
    <source>
        <strain evidence="5">DSM 17368 / JCM 12287 / NRRL B-23963</strain>
    </source>
</reference>
<accession>G8R4B5</accession>
<dbReference type="SUPFAM" id="SSF55961">
    <property type="entry name" value="Bet v1-like"/>
    <property type="match status" value="1"/>
</dbReference>
<dbReference type="InterPro" id="IPR005031">
    <property type="entry name" value="COQ10_START"/>
</dbReference>
<feature type="domain" description="Coenzyme Q-binding protein COQ10 START" evidence="3">
    <location>
        <begin position="10"/>
        <end position="129"/>
    </location>
</feature>
<evidence type="ECO:0000259" key="3">
    <source>
        <dbReference type="Pfam" id="PF03364"/>
    </source>
</evidence>
<dbReference type="eggNOG" id="COG4276">
    <property type="taxonomic scope" value="Bacteria"/>
</dbReference>
<protein>
    <recommendedName>
        <fullName evidence="3">Coenzyme Q-binding protein COQ10 START domain-containing protein</fullName>
    </recommendedName>
</protein>
<dbReference type="EMBL" id="CP003156">
    <property type="protein sequence ID" value="AEV34215.1"/>
    <property type="molecule type" value="Genomic_DNA"/>
</dbReference>
<dbReference type="Gene3D" id="3.30.530.20">
    <property type="match status" value="1"/>
</dbReference>
<comment type="similarity">
    <text evidence="1">Belongs to the ribosome association toxin RatA family.</text>
</comment>
<dbReference type="OrthoDB" id="9801773at2"/>
<gene>
    <name evidence="4" type="ordered locus">Oweho_3264</name>
</gene>
<dbReference type="STRING" id="926562.Oweho_3264"/>
<dbReference type="AlphaFoldDB" id="G8R4B5"/>
<dbReference type="Pfam" id="PF03364">
    <property type="entry name" value="Polyketide_cyc"/>
    <property type="match status" value="1"/>
</dbReference>
<feature type="transmembrane region" description="Helical" evidence="2">
    <location>
        <begin position="117"/>
        <end position="137"/>
    </location>
</feature>
<sequence length="154" mass="18202">MSIIFLETKISAPIDRVFDLSRRVEFQLAYFIRSKVKIIKGKKLGPLDSSESTIWRVHHFGFQQQYTLTITDFYKPTYFVYQLKGGIFKSFRHEYHFSFKDGTTTMSSVLRFSPRTGLMGMLINFFFLRVYLTHLVMRQNMMIKKNAESPKESV</sequence>